<keyword evidence="2" id="KW-1185">Reference proteome</keyword>
<evidence type="ECO:0000313" key="2">
    <source>
        <dbReference type="Proteomes" id="UP000005324"/>
    </source>
</evidence>
<sequence>MGRVASFVSGAHAREITPHPRCWRENTRIKTKSWRSLPA</sequence>
<accession>D5RHQ6</accession>
<name>D5RHQ6_9PROT</name>
<organism evidence="1 2">
    <name type="scientific">Pseudoroseomonas cervicalis ATCC 49957</name>
    <dbReference type="NCBI Taxonomy" id="525371"/>
    <lineage>
        <taxon>Bacteria</taxon>
        <taxon>Pseudomonadati</taxon>
        <taxon>Pseudomonadota</taxon>
        <taxon>Alphaproteobacteria</taxon>
        <taxon>Acetobacterales</taxon>
        <taxon>Roseomonadaceae</taxon>
        <taxon>Roseomonas</taxon>
    </lineage>
</organism>
<dbReference type="Proteomes" id="UP000005324">
    <property type="component" value="Unassembled WGS sequence"/>
</dbReference>
<evidence type="ECO:0000313" key="1">
    <source>
        <dbReference type="EMBL" id="EFH13149.1"/>
    </source>
</evidence>
<protein>
    <submittedName>
        <fullName evidence="1">Uncharacterized protein</fullName>
    </submittedName>
</protein>
<dbReference type="EMBL" id="ADVL01000111">
    <property type="protein sequence ID" value="EFH13149.1"/>
    <property type="molecule type" value="Genomic_DNA"/>
</dbReference>
<proteinExistence type="predicted"/>
<gene>
    <name evidence="1" type="ORF">HMPREF0731_0616</name>
</gene>
<dbReference type="AlphaFoldDB" id="D5RHQ6"/>
<dbReference type="HOGENOM" id="CLU_3316223_0_0_5"/>
<reference evidence="1 2" key="1">
    <citation type="submission" date="2010-04" db="EMBL/GenBank/DDBJ databases">
        <authorList>
            <person name="Qin X."/>
            <person name="Bachman B."/>
            <person name="Battles P."/>
            <person name="Bell A."/>
            <person name="Bess C."/>
            <person name="Bickham C."/>
            <person name="Chaboub L."/>
            <person name="Chen D."/>
            <person name="Coyle M."/>
            <person name="Deiros D.R."/>
            <person name="Dinh H."/>
            <person name="Forbes L."/>
            <person name="Fowler G."/>
            <person name="Francisco L."/>
            <person name="Fu Q."/>
            <person name="Gubbala S."/>
            <person name="Hale W."/>
            <person name="Han Y."/>
            <person name="Hemphill L."/>
            <person name="Highlander S.K."/>
            <person name="Hirani K."/>
            <person name="Hogues M."/>
            <person name="Jackson L."/>
            <person name="Jakkamsetti A."/>
            <person name="Javaid M."/>
            <person name="Jiang H."/>
            <person name="Korchina V."/>
            <person name="Kovar C."/>
            <person name="Lara F."/>
            <person name="Lee S."/>
            <person name="Mata R."/>
            <person name="Mathew T."/>
            <person name="Moen C."/>
            <person name="Morales K."/>
            <person name="Munidasa M."/>
            <person name="Nazareth L."/>
            <person name="Ngo R."/>
            <person name="Nguyen L."/>
            <person name="Okwuonu G."/>
            <person name="Ongeri F."/>
            <person name="Patil S."/>
            <person name="Petrosino J."/>
            <person name="Pham C."/>
            <person name="Pham P."/>
            <person name="Pu L.-L."/>
            <person name="Puazo M."/>
            <person name="Raj R."/>
            <person name="Reid J."/>
            <person name="Rouhana J."/>
            <person name="Saada N."/>
            <person name="Shang Y."/>
            <person name="Simmons D."/>
            <person name="Thornton R."/>
            <person name="Warren J."/>
            <person name="Weissenberger G."/>
            <person name="Zhang J."/>
            <person name="Zhang L."/>
            <person name="Zhou C."/>
            <person name="Zhu D."/>
            <person name="Muzny D."/>
            <person name="Worley K."/>
            <person name="Gibbs R."/>
        </authorList>
    </citation>
    <scope>NUCLEOTIDE SEQUENCE [LARGE SCALE GENOMIC DNA]</scope>
    <source>
        <strain evidence="1 2">ATCC 49957</strain>
    </source>
</reference>
<comment type="caution">
    <text evidence="1">The sequence shown here is derived from an EMBL/GenBank/DDBJ whole genome shotgun (WGS) entry which is preliminary data.</text>
</comment>